<dbReference type="RefSeq" id="WP_072597691.1">
    <property type="nucleotide sequence ID" value="NZ_CP018221.1"/>
</dbReference>
<dbReference type="CDD" id="cd06558">
    <property type="entry name" value="crotonase-like"/>
    <property type="match status" value="1"/>
</dbReference>
<dbReference type="PANTHER" id="PTHR43459:SF3">
    <property type="entry name" value="ENOYL-COA HYDRATASE ECHA15 (ENOYL HYDRASE) (UNSATURATED ACYL-COA HYDRATASE) (CROTONASE)-RELATED"/>
    <property type="match status" value="1"/>
</dbReference>
<reference evidence="3" key="1">
    <citation type="submission" date="2016-11" db="EMBL/GenBank/DDBJ databases">
        <title>Complete Genome Sequence of alachlor-degrading Sphingomonas sp. strain JJ-A5.</title>
        <authorList>
            <person name="Lee H."/>
            <person name="Ka J.-O."/>
        </authorList>
    </citation>
    <scope>NUCLEOTIDE SEQUENCE [LARGE SCALE GENOMIC DNA]</scope>
    <source>
        <strain evidence="3">JJ-A5</strain>
    </source>
</reference>
<evidence type="ECO:0000313" key="3">
    <source>
        <dbReference type="Proteomes" id="UP000182063"/>
    </source>
</evidence>
<dbReference type="AlphaFoldDB" id="A0A1L3ZW93"/>
<dbReference type="InterPro" id="IPR029045">
    <property type="entry name" value="ClpP/crotonase-like_dom_sf"/>
</dbReference>
<dbReference type="KEGG" id="sphj:BSL82_11755"/>
<name>A0A1L3ZW93_9SPHN</name>
<keyword evidence="3" id="KW-1185">Reference proteome</keyword>
<gene>
    <name evidence="2" type="ORF">BSL82_11755</name>
</gene>
<comment type="similarity">
    <text evidence="1">Belongs to the enoyl-CoA hydratase/isomerase family.</text>
</comment>
<dbReference type="GO" id="GO:0003824">
    <property type="term" value="F:catalytic activity"/>
    <property type="evidence" value="ECO:0007669"/>
    <property type="project" value="UniProtKB-ARBA"/>
</dbReference>
<sequence>MRIEDYQTIRFQRRGRALYVIFNQPDSRNAFAAQSHTELSHVFETAALDAESDIVVVTGEGHSFSAGGNVPAMRANHESPELMYAAVREAKRVVRSMLECDKPIVAKINGDSIGLGATVALLADVAIATNTSRIADPHNAVALIAGDGGSVIWPQLIGFGRARHYLLTGDRITGSEAANIGLIYKSVEAAELDATVDAYVDRLLELPARSLRWTKETYTLPLKQLATLMMDTGMAYEAVSAATQDHLEAITAFEQKRKPRFNTQA</sequence>
<dbReference type="Pfam" id="PF00378">
    <property type="entry name" value="ECH_1"/>
    <property type="match status" value="1"/>
</dbReference>
<evidence type="ECO:0000313" key="2">
    <source>
        <dbReference type="EMBL" id="API59901.1"/>
    </source>
</evidence>
<dbReference type="Proteomes" id="UP000182063">
    <property type="component" value="Chromosome"/>
</dbReference>
<evidence type="ECO:0000256" key="1">
    <source>
        <dbReference type="ARBA" id="ARBA00005254"/>
    </source>
</evidence>
<dbReference type="Gene3D" id="3.90.226.10">
    <property type="entry name" value="2-enoyl-CoA Hydratase, Chain A, domain 1"/>
    <property type="match status" value="1"/>
</dbReference>
<dbReference type="PANTHER" id="PTHR43459">
    <property type="entry name" value="ENOYL-COA HYDRATASE"/>
    <property type="match status" value="1"/>
</dbReference>
<dbReference type="InterPro" id="IPR001753">
    <property type="entry name" value="Enoyl-CoA_hydra/iso"/>
</dbReference>
<dbReference type="SUPFAM" id="SSF52096">
    <property type="entry name" value="ClpP/crotonase"/>
    <property type="match status" value="1"/>
</dbReference>
<proteinExistence type="inferred from homology"/>
<dbReference type="Gene3D" id="1.10.12.10">
    <property type="entry name" value="Lyase 2-enoyl-coa Hydratase, Chain A, domain 2"/>
    <property type="match status" value="1"/>
</dbReference>
<dbReference type="EMBL" id="CP018221">
    <property type="protein sequence ID" value="API59901.1"/>
    <property type="molecule type" value="Genomic_DNA"/>
</dbReference>
<dbReference type="InterPro" id="IPR014748">
    <property type="entry name" value="Enoyl-CoA_hydra_C"/>
</dbReference>
<protein>
    <submittedName>
        <fullName evidence="2">Enoyl-CoA hydratase</fullName>
    </submittedName>
</protein>
<dbReference type="STRING" id="1921510.BSL82_11755"/>
<organism evidence="2 3">
    <name type="scientific">Tardibacter chloracetimidivorans</name>
    <dbReference type="NCBI Taxonomy" id="1921510"/>
    <lineage>
        <taxon>Bacteria</taxon>
        <taxon>Pseudomonadati</taxon>
        <taxon>Pseudomonadota</taxon>
        <taxon>Alphaproteobacteria</taxon>
        <taxon>Sphingomonadales</taxon>
        <taxon>Sphingomonadaceae</taxon>
        <taxon>Tardibacter</taxon>
    </lineage>
</organism>
<accession>A0A1L3ZW93</accession>